<dbReference type="OrthoDB" id="17066at2759"/>
<keyword evidence="3" id="KW-1185">Reference proteome</keyword>
<feature type="compositionally biased region" description="Pro residues" evidence="1">
    <location>
        <begin position="1"/>
        <end position="17"/>
    </location>
</feature>
<dbReference type="GeneID" id="37272532"/>
<evidence type="ECO:0000256" key="1">
    <source>
        <dbReference type="SAM" id="MobiDB-lite"/>
    </source>
</evidence>
<reference evidence="2 3" key="1">
    <citation type="journal article" date="2018" name="Mol. Biol. Evol.">
        <title>Broad Genomic Sampling Reveals a Smut Pathogenic Ancestry of the Fungal Clade Ustilaginomycotina.</title>
        <authorList>
            <person name="Kijpornyongpan T."/>
            <person name="Mondo S.J."/>
            <person name="Barry K."/>
            <person name="Sandor L."/>
            <person name="Lee J."/>
            <person name="Lipzen A."/>
            <person name="Pangilinan J."/>
            <person name="LaButti K."/>
            <person name="Hainaut M."/>
            <person name="Henrissat B."/>
            <person name="Grigoriev I.V."/>
            <person name="Spatafora J.W."/>
            <person name="Aime M.C."/>
        </authorList>
    </citation>
    <scope>NUCLEOTIDE SEQUENCE [LARGE SCALE GENOMIC DNA]</scope>
    <source>
        <strain evidence="2 3">MCA 4186</strain>
    </source>
</reference>
<accession>A0A316ZFQ1</accession>
<proteinExistence type="predicted"/>
<evidence type="ECO:0000313" key="2">
    <source>
        <dbReference type="EMBL" id="PWO00571.1"/>
    </source>
</evidence>
<dbReference type="RefSeq" id="XP_025600849.1">
    <property type="nucleotide sequence ID" value="XM_025744988.1"/>
</dbReference>
<feature type="region of interest" description="Disordered" evidence="1">
    <location>
        <begin position="1"/>
        <end position="53"/>
    </location>
</feature>
<feature type="region of interest" description="Disordered" evidence="1">
    <location>
        <begin position="214"/>
        <end position="271"/>
    </location>
</feature>
<evidence type="ECO:0000313" key="3">
    <source>
        <dbReference type="Proteomes" id="UP000245946"/>
    </source>
</evidence>
<feature type="compositionally biased region" description="Low complexity" evidence="1">
    <location>
        <begin position="255"/>
        <end position="267"/>
    </location>
</feature>
<feature type="compositionally biased region" description="Low complexity" evidence="1">
    <location>
        <begin position="214"/>
        <end position="224"/>
    </location>
</feature>
<protein>
    <submittedName>
        <fullName evidence="2">Uncharacterized protein</fullName>
    </submittedName>
</protein>
<dbReference type="Proteomes" id="UP000245946">
    <property type="component" value="Unassembled WGS sequence"/>
</dbReference>
<name>A0A316ZFQ1_9BASI</name>
<organism evidence="2 3">
    <name type="scientific">Tilletiopsis washingtonensis</name>
    <dbReference type="NCBI Taxonomy" id="58919"/>
    <lineage>
        <taxon>Eukaryota</taxon>
        <taxon>Fungi</taxon>
        <taxon>Dikarya</taxon>
        <taxon>Basidiomycota</taxon>
        <taxon>Ustilaginomycotina</taxon>
        <taxon>Exobasidiomycetes</taxon>
        <taxon>Entylomatales</taxon>
        <taxon>Entylomatales incertae sedis</taxon>
        <taxon>Tilletiopsis</taxon>
    </lineage>
</organism>
<gene>
    <name evidence="2" type="ORF">FA09DRAFT_358627</name>
</gene>
<feature type="compositionally biased region" description="Acidic residues" evidence="1">
    <location>
        <begin position="241"/>
        <end position="254"/>
    </location>
</feature>
<dbReference type="EMBL" id="KZ819285">
    <property type="protein sequence ID" value="PWO00571.1"/>
    <property type="molecule type" value="Genomic_DNA"/>
</dbReference>
<dbReference type="AlphaFoldDB" id="A0A316ZFQ1"/>
<feature type="compositionally biased region" description="Low complexity" evidence="1">
    <location>
        <begin position="35"/>
        <end position="50"/>
    </location>
</feature>
<sequence length="316" mass="33540">MPAPLPPRSTPFSPLPGSPSVSSRHVSRGSPTPDARAGTPGAGSSAATGFGLLGRDDETTYHRRLRSLIDDHLTARRTWERCVSDDAARVVAEISTKARALDDALALSHSAAGRQATLGAALDELEDEVADLADVMARVHKANSRLQMLGDNAQTLLVDATRAKGPEFTMQEAMWGTWTLAQFVAYLGELSGQYVLQSAHLRILARQLTAEGCAPARPSAATAAKLRKRGKASGGGSSDEGSGDESSDASDDDAAGAGLRRSGSASARKLRGKLRERVLEEWGSWRYVVESGPHSGKLLEEVCEVEVGRWAESNAR</sequence>